<dbReference type="PANTHER" id="PTHR39342">
    <property type="entry name" value="UPF0283 MEMBRANE PROTEIN YCJF"/>
    <property type="match status" value="1"/>
</dbReference>
<feature type="compositionally biased region" description="Pro residues" evidence="8">
    <location>
        <begin position="38"/>
        <end position="48"/>
    </location>
</feature>
<feature type="compositionally biased region" description="Low complexity" evidence="8">
    <location>
        <begin position="71"/>
        <end position="80"/>
    </location>
</feature>
<evidence type="ECO:0000313" key="10">
    <source>
        <dbReference type="EMBL" id="MCK8787138.1"/>
    </source>
</evidence>
<feature type="transmembrane region" description="Helical" evidence="9">
    <location>
        <begin position="129"/>
        <end position="149"/>
    </location>
</feature>
<dbReference type="Pfam" id="PF05128">
    <property type="entry name" value="DUF697"/>
    <property type="match status" value="1"/>
</dbReference>
<dbReference type="RefSeq" id="WP_248669193.1">
    <property type="nucleotide sequence ID" value="NZ_JALPRX010000108.1"/>
</dbReference>
<feature type="compositionally biased region" description="Pro residues" evidence="8">
    <location>
        <begin position="85"/>
        <end position="94"/>
    </location>
</feature>
<comment type="caution">
    <text evidence="10">The sequence shown here is derived from an EMBL/GenBank/DDBJ whole genome shotgun (WGS) entry which is preliminary data.</text>
</comment>
<keyword evidence="6 9" id="KW-1133">Transmembrane helix</keyword>
<comment type="subcellular location">
    <subcellularLocation>
        <location evidence="1">Cell inner membrane</location>
        <topology evidence="1">Multi-pass membrane protein</topology>
    </subcellularLocation>
</comment>
<evidence type="ECO:0000256" key="6">
    <source>
        <dbReference type="ARBA" id="ARBA00022989"/>
    </source>
</evidence>
<dbReference type="EMBL" id="JALPRX010000108">
    <property type="protein sequence ID" value="MCK8787138.1"/>
    <property type="molecule type" value="Genomic_DNA"/>
</dbReference>
<evidence type="ECO:0000256" key="2">
    <source>
        <dbReference type="ARBA" id="ARBA00008255"/>
    </source>
</evidence>
<reference evidence="10" key="1">
    <citation type="submission" date="2022-04" db="EMBL/GenBank/DDBJ databases">
        <title>Roseomonas acroporae sp. nov., isolated from coral Acropora digitifera.</title>
        <authorList>
            <person name="Sun H."/>
        </authorList>
    </citation>
    <scope>NUCLEOTIDE SEQUENCE</scope>
    <source>
        <strain evidence="10">NAR14</strain>
    </source>
</reference>
<feature type="compositionally biased region" description="Pro residues" evidence="8">
    <location>
        <begin position="57"/>
        <end position="70"/>
    </location>
</feature>
<name>A0A9X2BVY4_9PROT</name>
<evidence type="ECO:0000256" key="8">
    <source>
        <dbReference type="SAM" id="MobiDB-lite"/>
    </source>
</evidence>
<accession>A0A9X2BVY4</accession>
<keyword evidence="4" id="KW-0997">Cell inner membrane</keyword>
<feature type="region of interest" description="Disordered" evidence="8">
    <location>
        <begin position="1"/>
        <end position="98"/>
    </location>
</feature>
<comment type="similarity">
    <text evidence="2">Belongs to the UPF0283 family.</text>
</comment>
<dbReference type="InterPro" id="IPR006507">
    <property type="entry name" value="UPF0283"/>
</dbReference>
<proteinExistence type="inferred from homology"/>
<evidence type="ECO:0000256" key="4">
    <source>
        <dbReference type="ARBA" id="ARBA00022519"/>
    </source>
</evidence>
<evidence type="ECO:0000256" key="7">
    <source>
        <dbReference type="ARBA" id="ARBA00023136"/>
    </source>
</evidence>
<feature type="compositionally biased region" description="Low complexity" evidence="8">
    <location>
        <begin position="22"/>
        <end position="37"/>
    </location>
</feature>
<feature type="compositionally biased region" description="Basic and acidic residues" evidence="8">
    <location>
        <begin position="10"/>
        <end position="19"/>
    </location>
</feature>
<evidence type="ECO:0000256" key="3">
    <source>
        <dbReference type="ARBA" id="ARBA00022475"/>
    </source>
</evidence>
<evidence type="ECO:0000256" key="5">
    <source>
        <dbReference type="ARBA" id="ARBA00022692"/>
    </source>
</evidence>
<dbReference type="InterPro" id="IPR021147">
    <property type="entry name" value="DUF697"/>
</dbReference>
<organism evidence="10 11">
    <name type="scientific">Roseomonas acroporae</name>
    <dbReference type="NCBI Taxonomy" id="2937791"/>
    <lineage>
        <taxon>Bacteria</taxon>
        <taxon>Pseudomonadati</taxon>
        <taxon>Pseudomonadota</taxon>
        <taxon>Alphaproteobacteria</taxon>
        <taxon>Acetobacterales</taxon>
        <taxon>Roseomonadaceae</taxon>
        <taxon>Roseomonas</taxon>
    </lineage>
</organism>
<keyword evidence="3" id="KW-1003">Cell membrane</keyword>
<keyword evidence="11" id="KW-1185">Reference proteome</keyword>
<evidence type="ECO:0000256" key="9">
    <source>
        <dbReference type="SAM" id="Phobius"/>
    </source>
</evidence>
<dbReference type="Proteomes" id="UP001139516">
    <property type="component" value="Unassembled WGS sequence"/>
</dbReference>
<sequence>MNRPTGPRILVEEPSERLDLLPTPGVAPAEEPAAAEPGPSPAPTPPAAARPVVAPEAPAPAAPPRRPGPGPAAAAPATPRRSAEPAPPPGPAAPPQVFLDEDEPAERLDFSWERSVAGAPPVRPRESTLTLIGGGIGVLLLGLSLLETIGFVSAQFDRSDLLGAATLLVALAGYGLIATGIWREVNGLLSLRGVERARRAFARQDLAAARAEAARWASGVEAAQGMRDELARAPDLATLRGLLEAGPLATLDERSLALGREAALQVLAMTAVSPSPGLDGVLVVWRGVRLVRQVAALHGLRPGLLGTVRLLRRVAFDAAGVAATDVAVTTLADAVMTSPMAGGLVGTAAGSAVAARRMLRLARAASEACRIVPRA</sequence>
<feature type="transmembrane region" description="Helical" evidence="9">
    <location>
        <begin position="161"/>
        <end position="182"/>
    </location>
</feature>
<keyword evidence="5 9" id="KW-0812">Transmembrane</keyword>
<protein>
    <submittedName>
        <fullName evidence="10">DUF697 domain-containing protein</fullName>
    </submittedName>
</protein>
<gene>
    <name evidence="10" type="ORF">M0638_22445</name>
</gene>
<dbReference type="GO" id="GO:0005886">
    <property type="term" value="C:plasma membrane"/>
    <property type="evidence" value="ECO:0007669"/>
    <property type="project" value="UniProtKB-SubCell"/>
</dbReference>
<evidence type="ECO:0000256" key="1">
    <source>
        <dbReference type="ARBA" id="ARBA00004429"/>
    </source>
</evidence>
<dbReference type="AlphaFoldDB" id="A0A9X2BVY4"/>
<keyword evidence="7 9" id="KW-0472">Membrane</keyword>
<evidence type="ECO:0000313" key="11">
    <source>
        <dbReference type="Proteomes" id="UP001139516"/>
    </source>
</evidence>
<dbReference type="PANTHER" id="PTHR39342:SF1">
    <property type="entry name" value="UPF0283 MEMBRANE PROTEIN YCJF"/>
    <property type="match status" value="1"/>
</dbReference>